<dbReference type="Pfam" id="PF01040">
    <property type="entry name" value="UbiA"/>
    <property type="match status" value="1"/>
</dbReference>
<dbReference type="InterPro" id="IPR044878">
    <property type="entry name" value="UbiA_sf"/>
</dbReference>
<keyword evidence="5" id="KW-0997">Cell inner membrane</keyword>
<dbReference type="NCBIfam" id="NF041585">
    <property type="entry name" value="MqnP_Cj_Hp"/>
    <property type="match status" value="1"/>
</dbReference>
<feature type="transmembrane region" description="Helical" evidence="12">
    <location>
        <begin position="208"/>
        <end position="226"/>
    </location>
</feature>
<evidence type="ECO:0000313" key="13">
    <source>
        <dbReference type="EMBL" id="PKT82745.1"/>
    </source>
</evidence>
<dbReference type="NCBIfam" id="TIGR01475">
    <property type="entry name" value="ubiA_other"/>
    <property type="match status" value="1"/>
</dbReference>
<feature type="transmembrane region" description="Helical" evidence="12">
    <location>
        <begin position="44"/>
        <end position="64"/>
    </location>
</feature>
<keyword evidence="6 13" id="KW-0808">Transferase</keyword>
<dbReference type="Proteomes" id="UP000233350">
    <property type="component" value="Unassembled WGS sequence"/>
</dbReference>
<evidence type="ECO:0000256" key="1">
    <source>
        <dbReference type="ARBA" id="ARBA00001946"/>
    </source>
</evidence>
<reference evidence="13 14" key="1">
    <citation type="submission" date="2016-07" db="EMBL/GenBank/DDBJ databases">
        <title>Detection of Helicobacter winghamensis from caecal content of red fox (Vulpes vulpes).</title>
        <authorList>
            <person name="Zanoni R.G."/>
            <person name="Florio D."/>
            <person name="Caffara M."/>
            <person name="Renzi M."/>
            <person name="Parisi A."/>
            <person name="Pasquali F."/>
            <person name="Manfreda G."/>
        </authorList>
    </citation>
    <scope>NUCLEOTIDE SEQUENCE [LARGE SCALE GENOMIC DNA]</scope>
    <source>
        <strain evidence="13 14">295_13</strain>
    </source>
</reference>
<keyword evidence="7" id="KW-0831">Ubiquinone biosynthesis</keyword>
<feature type="transmembrane region" description="Helical" evidence="12">
    <location>
        <begin position="113"/>
        <end position="129"/>
    </location>
</feature>
<dbReference type="PANTHER" id="PTHR11048">
    <property type="entry name" value="PRENYLTRANSFERASES"/>
    <property type="match status" value="1"/>
</dbReference>
<comment type="subcellular location">
    <subcellularLocation>
        <location evidence="2">Membrane</location>
        <topology evidence="2">Multi-pass membrane protein</topology>
    </subcellularLocation>
</comment>
<dbReference type="GO" id="GO:0006744">
    <property type="term" value="P:ubiquinone biosynthetic process"/>
    <property type="evidence" value="ECO:0007669"/>
    <property type="project" value="UniProtKB-KW"/>
</dbReference>
<keyword evidence="8 12" id="KW-0812">Transmembrane</keyword>
<dbReference type="GO" id="GO:0005886">
    <property type="term" value="C:plasma membrane"/>
    <property type="evidence" value="ECO:0007669"/>
    <property type="project" value="TreeGrafter"/>
</dbReference>
<evidence type="ECO:0000256" key="7">
    <source>
        <dbReference type="ARBA" id="ARBA00022688"/>
    </source>
</evidence>
<evidence type="ECO:0000256" key="6">
    <source>
        <dbReference type="ARBA" id="ARBA00022679"/>
    </source>
</evidence>
<feature type="transmembrane region" description="Helical" evidence="12">
    <location>
        <begin position="136"/>
        <end position="156"/>
    </location>
</feature>
<feature type="transmembrane region" description="Helical" evidence="12">
    <location>
        <begin position="263"/>
        <end position="283"/>
    </location>
</feature>
<accession>A0A2N3PLM4</accession>
<dbReference type="EMBL" id="MBPK01000001">
    <property type="protein sequence ID" value="PKT82745.1"/>
    <property type="molecule type" value="Genomic_DNA"/>
</dbReference>
<evidence type="ECO:0000256" key="3">
    <source>
        <dbReference type="ARBA" id="ARBA00005985"/>
    </source>
</evidence>
<organism evidence="13 14">
    <name type="scientific">Helicobacter winghamensis</name>
    <dbReference type="NCBI Taxonomy" id="157268"/>
    <lineage>
        <taxon>Bacteria</taxon>
        <taxon>Pseudomonadati</taxon>
        <taxon>Campylobacterota</taxon>
        <taxon>Epsilonproteobacteria</taxon>
        <taxon>Campylobacterales</taxon>
        <taxon>Helicobacteraceae</taxon>
        <taxon>Helicobacter</taxon>
    </lineage>
</organism>
<evidence type="ECO:0000313" key="14">
    <source>
        <dbReference type="Proteomes" id="UP000233350"/>
    </source>
</evidence>
<dbReference type="PANTHER" id="PTHR11048:SF28">
    <property type="entry name" value="4-HYDROXYBENZOATE POLYPRENYLTRANSFERASE, MITOCHONDRIAL"/>
    <property type="match status" value="1"/>
</dbReference>
<evidence type="ECO:0000256" key="10">
    <source>
        <dbReference type="ARBA" id="ARBA00023136"/>
    </source>
</evidence>
<dbReference type="GeneID" id="78825536"/>
<evidence type="ECO:0000256" key="8">
    <source>
        <dbReference type="ARBA" id="ARBA00022692"/>
    </source>
</evidence>
<evidence type="ECO:0000256" key="2">
    <source>
        <dbReference type="ARBA" id="ARBA00004141"/>
    </source>
</evidence>
<comment type="similarity">
    <text evidence="3">Belongs to the UbiA prenyltransferase family.</text>
</comment>
<dbReference type="STRING" id="556267.HWAG_01173"/>
<dbReference type="FunFam" id="1.20.120.1780:FF:000001">
    <property type="entry name" value="4-hydroxybenzoate octaprenyltransferase"/>
    <property type="match status" value="1"/>
</dbReference>
<feature type="transmembrane region" description="Helical" evidence="12">
    <location>
        <begin position="232"/>
        <end position="251"/>
    </location>
</feature>
<evidence type="ECO:0000256" key="11">
    <source>
        <dbReference type="ARBA" id="ARBA00034524"/>
    </source>
</evidence>
<keyword evidence="14" id="KW-1185">Reference proteome</keyword>
<dbReference type="AlphaFoldDB" id="A0A2N3PLM4"/>
<dbReference type="RefSeq" id="WP_101312872.1">
    <property type="nucleotide sequence ID" value="NZ_CP063087.1"/>
</dbReference>
<name>A0A2N3PLM4_9HELI</name>
<dbReference type="CDD" id="cd13959">
    <property type="entry name" value="PT_UbiA_COQ2"/>
    <property type="match status" value="1"/>
</dbReference>
<dbReference type="Gene3D" id="1.10.357.140">
    <property type="entry name" value="UbiA prenyltransferase"/>
    <property type="match status" value="1"/>
</dbReference>
<keyword evidence="9 12" id="KW-1133">Transmembrane helix</keyword>
<dbReference type="OrthoDB" id="9782418at2"/>
<dbReference type="InterPro" id="IPR000537">
    <property type="entry name" value="UbiA_prenyltransferase"/>
</dbReference>
<protein>
    <recommendedName>
        <fullName evidence="11">4-hydroxybenzoate polyprenyltransferase</fullName>
        <ecNumber evidence="11">2.5.1.39</ecNumber>
    </recommendedName>
</protein>
<evidence type="ECO:0000256" key="5">
    <source>
        <dbReference type="ARBA" id="ARBA00022519"/>
    </source>
</evidence>
<sequence length="285" mass="31970">MQFLQKVKDFRELVMFEHSIFSMPFIFIAMVTAAQGWFGVKLLIFGMIASVSARNFAMAFNRFADRKFDATNPRTKNRPSVDGRISKGAMLLFIFVNASIFVAMGYVINPLCFYLSFPILIILASYSLMKRFSSAAHLVLGLSLGLAPIAGVAAVSGEIPLWSVYLCIGVLFWVAGFDLLYALQDINHDKKEGLYSVPSVFGVQKTLWISRIFHALTLIFWALFIKEAGLGMWMWIGLVVAVVALSVEQYLVSKNFEHIPRAFFTINGYLGIAFLGFCIVDFMSR</sequence>
<dbReference type="NCBIfam" id="NF009515">
    <property type="entry name" value="PRK12874.1"/>
    <property type="match status" value="1"/>
</dbReference>
<feature type="transmembrane region" description="Helical" evidence="12">
    <location>
        <begin position="162"/>
        <end position="183"/>
    </location>
</feature>
<comment type="cofactor">
    <cofactor evidence="1">
        <name>Mg(2+)</name>
        <dbReference type="ChEBI" id="CHEBI:18420"/>
    </cofactor>
</comment>
<dbReference type="GO" id="GO:0008412">
    <property type="term" value="F:4-hydroxybenzoate polyprenyltransferase activity"/>
    <property type="evidence" value="ECO:0007669"/>
    <property type="project" value="UniProtKB-EC"/>
</dbReference>
<dbReference type="Gene3D" id="1.20.120.1780">
    <property type="entry name" value="UbiA prenyltransferase"/>
    <property type="match status" value="1"/>
</dbReference>
<dbReference type="InterPro" id="IPR039653">
    <property type="entry name" value="Prenyltransferase"/>
</dbReference>
<dbReference type="EC" id="2.5.1.39" evidence="11"/>
<evidence type="ECO:0000256" key="12">
    <source>
        <dbReference type="SAM" id="Phobius"/>
    </source>
</evidence>
<evidence type="ECO:0000256" key="9">
    <source>
        <dbReference type="ARBA" id="ARBA00022989"/>
    </source>
</evidence>
<dbReference type="InterPro" id="IPR006371">
    <property type="entry name" value="Polyprenyltransferase_UbiA-li"/>
</dbReference>
<keyword evidence="4" id="KW-1003">Cell membrane</keyword>
<feature type="transmembrane region" description="Helical" evidence="12">
    <location>
        <begin position="85"/>
        <end position="107"/>
    </location>
</feature>
<feature type="transmembrane region" description="Helical" evidence="12">
    <location>
        <begin position="20"/>
        <end position="38"/>
    </location>
</feature>
<gene>
    <name evidence="13" type="ORF">BCM31_06220</name>
</gene>
<dbReference type="FunFam" id="1.10.357.140:FF:000008">
    <property type="entry name" value="4-hydroxybenzoate octaprenyltransferase"/>
    <property type="match status" value="1"/>
</dbReference>
<comment type="caution">
    <text evidence="13">The sequence shown here is derived from an EMBL/GenBank/DDBJ whole genome shotgun (WGS) entry which is preliminary data.</text>
</comment>
<proteinExistence type="inferred from homology"/>
<evidence type="ECO:0000256" key="4">
    <source>
        <dbReference type="ARBA" id="ARBA00022475"/>
    </source>
</evidence>
<keyword evidence="10 12" id="KW-0472">Membrane</keyword>